<keyword evidence="1" id="KW-0175">Coiled coil</keyword>
<gene>
    <name evidence="2" type="ordered locus">Metbo_1186</name>
</gene>
<dbReference type="Proteomes" id="UP000007490">
    <property type="component" value="Chromosome"/>
</dbReference>
<dbReference type="KEGG" id="mel:Metbo_1186"/>
<dbReference type="RefSeq" id="WP_013644781.1">
    <property type="nucleotide sequence ID" value="NC_015216.1"/>
</dbReference>
<dbReference type="AlphaFoldDB" id="F0T6B5"/>
<accession>F0T6B5</accession>
<evidence type="ECO:0000313" key="2">
    <source>
        <dbReference type="EMBL" id="ADZ09430.1"/>
    </source>
</evidence>
<dbReference type="eggNOG" id="arCOG03730">
    <property type="taxonomic scope" value="Archaea"/>
</dbReference>
<evidence type="ECO:0000256" key="1">
    <source>
        <dbReference type="SAM" id="Coils"/>
    </source>
</evidence>
<organism evidence="2 3">
    <name type="scientific">Methanobacterium lacus (strain AL-21)</name>
    <dbReference type="NCBI Taxonomy" id="877455"/>
    <lineage>
        <taxon>Archaea</taxon>
        <taxon>Methanobacteriati</taxon>
        <taxon>Methanobacteriota</taxon>
        <taxon>Methanomada group</taxon>
        <taxon>Methanobacteria</taxon>
        <taxon>Methanobacteriales</taxon>
        <taxon>Methanobacteriaceae</taxon>
        <taxon>Methanobacterium</taxon>
    </lineage>
</organism>
<keyword evidence="3" id="KW-1185">Reference proteome</keyword>
<reference evidence="3" key="1">
    <citation type="submission" date="2011-02" db="EMBL/GenBank/DDBJ databases">
        <title>Complete sequence of Methanobacterium sp. AL-21.</title>
        <authorList>
            <consortium name="US DOE Joint Genome Institute"/>
            <person name="Lucas S."/>
            <person name="Copeland A."/>
            <person name="Lapidus A."/>
            <person name="Cheng J.-F."/>
            <person name="Goodwin L."/>
            <person name="Pitluck S."/>
            <person name="Chertkov O."/>
            <person name="Detter J.C."/>
            <person name="Han C."/>
            <person name="Tapia R."/>
            <person name="Land M."/>
            <person name="Hauser L."/>
            <person name="Kyrpides N."/>
            <person name="Ivanova N."/>
            <person name="Mikhailova N."/>
            <person name="Pagani I."/>
            <person name="Cadillo-Quiroz H."/>
            <person name="Imachi H."/>
            <person name="Zinder S."/>
            <person name="Liu W."/>
            <person name="Woyke T."/>
        </authorList>
    </citation>
    <scope>NUCLEOTIDE SEQUENCE [LARGE SCALE GENOMIC DNA]</scope>
    <source>
        <strain evidence="3">AL-21</strain>
    </source>
</reference>
<reference evidence="2 3" key="2">
    <citation type="journal article" date="2014" name="Int. J. Syst. Evol. Microbiol.">
        <title>Methanobacterium paludis sp. nov. and a novel strain of Methanobacterium lacus isolated from northern peatlands.</title>
        <authorList>
            <person name="Cadillo-Quiroz H."/>
            <person name="Brauer S.L."/>
            <person name="Goodson N."/>
            <person name="Yavitt J.B."/>
            <person name="Zinder S.H."/>
        </authorList>
    </citation>
    <scope>NUCLEOTIDE SEQUENCE [LARGE SCALE GENOMIC DNA]</scope>
    <source>
        <strain evidence="2 3">AL-21</strain>
    </source>
</reference>
<dbReference type="OrthoDB" id="71475at2157"/>
<dbReference type="GeneID" id="10277636"/>
<proteinExistence type="predicted"/>
<name>F0T6B5_METLA</name>
<dbReference type="HOGENOM" id="CLU_1773199_0_0_2"/>
<protein>
    <submittedName>
        <fullName evidence="2">Uncharacterized protein</fullName>
    </submittedName>
</protein>
<evidence type="ECO:0000313" key="3">
    <source>
        <dbReference type="Proteomes" id="UP000007490"/>
    </source>
</evidence>
<dbReference type="EMBL" id="CP002551">
    <property type="protein sequence ID" value="ADZ09430.1"/>
    <property type="molecule type" value="Genomic_DNA"/>
</dbReference>
<sequence>MVSINDDDSKKSKKDYDAIIEELEIELAKKQVTIQNLKEGIQDANNRVSDMVEKNSSLESRINEYELQDLAMKFGKFEKLKDDNKKLDHRVKVTKKHLDSAREYLKFTYVVILDMKNRSIFDRVFRRYPDSYHRYVNDLNQESDEN</sequence>
<feature type="coiled-coil region" evidence="1">
    <location>
        <begin position="13"/>
        <end position="68"/>
    </location>
</feature>